<dbReference type="OrthoDB" id="205869at2157"/>
<proteinExistence type="predicted"/>
<gene>
    <name evidence="3" type="ORF">DU500_07845</name>
</gene>
<dbReference type="Pfam" id="PF25231">
    <property type="entry name" value="DUF7847"/>
    <property type="match status" value="1"/>
</dbReference>
<feature type="domain" description="DUF7847" evidence="2">
    <location>
        <begin position="7"/>
        <end position="89"/>
    </location>
</feature>
<protein>
    <recommendedName>
        <fullName evidence="2">DUF7847 domain-containing protein</fullName>
    </recommendedName>
</protein>
<reference evidence="3 4" key="1">
    <citation type="submission" date="2018-07" db="EMBL/GenBank/DDBJ databases">
        <title>Genome sequences of Haloplanus sp. CBA1113.</title>
        <authorList>
            <person name="Kim Y.B."/>
            <person name="Roh S.W."/>
        </authorList>
    </citation>
    <scope>NUCLEOTIDE SEQUENCE [LARGE SCALE GENOMIC DNA]</scope>
    <source>
        <strain evidence="3 4">CBA1113</strain>
    </source>
</reference>
<dbReference type="RefSeq" id="WP_114585485.1">
    <property type="nucleotide sequence ID" value="NZ_CP031150.1"/>
</dbReference>
<name>A0A345E2C4_9EURY</name>
<evidence type="ECO:0000313" key="4">
    <source>
        <dbReference type="Proteomes" id="UP000253273"/>
    </source>
</evidence>
<keyword evidence="4" id="KW-1185">Reference proteome</keyword>
<dbReference type="Proteomes" id="UP000253273">
    <property type="component" value="Chromosome"/>
</dbReference>
<feature type="transmembrane region" description="Helical" evidence="1">
    <location>
        <begin position="60"/>
        <end position="83"/>
    </location>
</feature>
<keyword evidence="1" id="KW-1133">Transmembrane helix</keyword>
<dbReference type="EMBL" id="CP031150">
    <property type="protein sequence ID" value="AXG06346.1"/>
    <property type="molecule type" value="Genomic_DNA"/>
</dbReference>
<feature type="transmembrane region" description="Helical" evidence="1">
    <location>
        <begin position="6"/>
        <end position="39"/>
    </location>
</feature>
<keyword evidence="1" id="KW-0472">Membrane</keyword>
<evidence type="ECO:0000259" key="2">
    <source>
        <dbReference type="Pfam" id="PF25231"/>
    </source>
</evidence>
<evidence type="ECO:0000256" key="1">
    <source>
        <dbReference type="SAM" id="Phobius"/>
    </source>
</evidence>
<dbReference type="GeneID" id="37283288"/>
<evidence type="ECO:0000313" key="3">
    <source>
        <dbReference type="EMBL" id="AXG06346.1"/>
    </source>
</evidence>
<keyword evidence="1" id="KW-0812">Transmembrane</keyword>
<sequence length="120" mass="12750">MLISGVLTFLAIMIGFALLFLPGLFLAACLLFVIFTVEVEDRGVIEALKRSWTLSKGNRLRLMVIVFLTGVIGAIVGAVPSLFQLAGATAMGDVVSHLFVSSQGESGFALGRSHISRPRG</sequence>
<dbReference type="AlphaFoldDB" id="A0A345E2C4"/>
<organism evidence="3 4">
    <name type="scientific">Haloplanus rubicundus</name>
    <dbReference type="NCBI Taxonomy" id="1547898"/>
    <lineage>
        <taxon>Archaea</taxon>
        <taxon>Methanobacteriati</taxon>
        <taxon>Methanobacteriota</taxon>
        <taxon>Stenosarchaea group</taxon>
        <taxon>Halobacteria</taxon>
        <taxon>Halobacteriales</taxon>
        <taxon>Haloferacaceae</taxon>
        <taxon>Haloplanus</taxon>
    </lineage>
</organism>
<dbReference type="KEGG" id="haj:DU500_07845"/>
<accession>A0A345E2C4</accession>
<dbReference type="InterPro" id="IPR057169">
    <property type="entry name" value="DUF7847"/>
</dbReference>